<organism evidence="3 4">
    <name type="scientific">Ruminococcus albus</name>
    <dbReference type="NCBI Taxonomy" id="1264"/>
    <lineage>
        <taxon>Bacteria</taxon>
        <taxon>Bacillati</taxon>
        <taxon>Bacillota</taxon>
        <taxon>Clostridia</taxon>
        <taxon>Eubacteriales</taxon>
        <taxon>Oscillospiraceae</taxon>
        <taxon>Ruminococcus</taxon>
    </lineage>
</organism>
<accession>A0A1I1N3M5</accession>
<reference evidence="3 4" key="1">
    <citation type="submission" date="2016-10" db="EMBL/GenBank/DDBJ databases">
        <authorList>
            <person name="de Groot N.N."/>
        </authorList>
    </citation>
    <scope>NUCLEOTIDE SEQUENCE [LARGE SCALE GENOMIC DNA]</scope>
    <source>
        <strain evidence="3 4">AR67</strain>
    </source>
</reference>
<name>A0A1I1N3M5_RUMAL</name>
<evidence type="ECO:0000313" key="4">
    <source>
        <dbReference type="Proteomes" id="UP000182192"/>
    </source>
</evidence>
<protein>
    <submittedName>
        <fullName evidence="3">Dockerin type I repeat-containing protein</fullName>
    </submittedName>
</protein>
<dbReference type="InterPro" id="IPR018247">
    <property type="entry name" value="EF_Hand_1_Ca_BS"/>
</dbReference>
<evidence type="ECO:0000259" key="2">
    <source>
        <dbReference type="PROSITE" id="PS51766"/>
    </source>
</evidence>
<proteinExistence type="predicted"/>
<dbReference type="Gene3D" id="1.10.1330.10">
    <property type="entry name" value="Dockerin domain"/>
    <property type="match status" value="1"/>
</dbReference>
<dbReference type="CDD" id="cd14256">
    <property type="entry name" value="Dockerin_I"/>
    <property type="match status" value="1"/>
</dbReference>
<feature type="domain" description="Dockerin" evidence="2">
    <location>
        <begin position="355"/>
        <end position="420"/>
    </location>
</feature>
<sequence>MKGIFSKRMLASALAVMITASCPTAVLGYSSVSALELPPIPYELSQQDVHTYTFTNNNDYVEAYQNGKLLKSGDTVTDEYDIVMTSLDAFTYTVNGTMYACENQDMIMNSYKAECTPYGDFTVENNYKLVQHDDGYYGVSDSYIFLYPAYFNEQDMFYVDKSITGGVFDVQRNGRKVTFKTYMDMPVKVYYADSQKELTVTHSSDTCTNEITLSSSTYSGKLFIVRQYVQPGDFDVQMLPTIPDDGPFTVMHTSAMGKQEEIELGKGFATSDYLMEVDGAFSKSAVWGFWRDKSTGTGIVSVNPGTGFSVYDIFGDKVEVTKLGSSDDTRENYSFRAYCDMTYYLVKDNAVKPTYNYLKGDINSDGTVDIMDVVLLRQYLAGKAVTVNKAVCDVNGDGTVNTNDAATLSQYITGKISKLP</sequence>
<dbReference type="Pfam" id="PF00404">
    <property type="entry name" value="Dockerin_1"/>
    <property type="match status" value="1"/>
</dbReference>
<dbReference type="GO" id="GO:0000272">
    <property type="term" value="P:polysaccharide catabolic process"/>
    <property type="evidence" value="ECO:0007669"/>
    <property type="project" value="InterPro"/>
</dbReference>
<dbReference type="RefSeq" id="WP_074962220.1">
    <property type="nucleotide sequence ID" value="NZ_FOKQ01000024.1"/>
</dbReference>
<dbReference type="InterPro" id="IPR016134">
    <property type="entry name" value="Dockerin_dom"/>
</dbReference>
<dbReference type="InterPro" id="IPR036439">
    <property type="entry name" value="Dockerin_dom_sf"/>
</dbReference>
<evidence type="ECO:0000313" key="3">
    <source>
        <dbReference type="EMBL" id="SFC88400.1"/>
    </source>
</evidence>
<dbReference type="PROSITE" id="PS00018">
    <property type="entry name" value="EF_HAND_1"/>
    <property type="match status" value="1"/>
</dbReference>
<dbReference type="AlphaFoldDB" id="A0A1I1N3M5"/>
<dbReference type="GO" id="GO:0004553">
    <property type="term" value="F:hydrolase activity, hydrolyzing O-glycosyl compounds"/>
    <property type="evidence" value="ECO:0007669"/>
    <property type="project" value="InterPro"/>
</dbReference>
<keyword evidence="1" id="KW-0732">Signal</keyword>
<dbReference type="EMBL" id="FOKQ01000024">
    <property type="protein sequence ID" value="SFC88400.1"/>
    <property type="molecule type" value="Genomic_DNA"/>
</dbReference>
<feature type="signal peptide" evidence="1">
    <location>
        <begin position="1"/>
        <end position="25"/>
    </location>
</feature>
<dbReference type="PROSITE" id="PS51766">
    <property type="entry name" value="DOCKERIN"/>
    <property type="match status" value="1"/>
</dbReference>
<gene>
    <name evidence="3" type="ORF">SAMN02910406_02572</name>
</gene>
<dbReference type="Proteomes" id="UP000182192">
    <property type="component" value="Unassembled WGS sequence"/>
</dbReference>
<dbReference type="OrthoDB" id="1815449at2"/>
<dbReference type="PROSITE" id="PS51257">
    <property type="entry name" value="PROKAR_LIPOPROTEIN"/>
    <property type="match status" value="1"/>
</dbReference>
<dbReference type="InterPro" id="IPR002105">
    <property type="entry name" value="Dockerin_1_rpt"/>
</dbReference>
<feature type="chain" id="PRO_5038860977" evidence="1">
    <location>
        <begin position="26"/>
        <end position="420"/>
    </location>
</feature>
<evidence type="ECO:0000256" key="1">
    <source>
        <dbReference type="SAM" id="SignalP"/>
    </source>
</evidence>
<dbReference type="SUPFAM" id="SSF63446">
    <property type="entry name" value="Type I dockerin domain"/>
    <property type="match status" value="1"/>
</dbReference>